<evidence type="ECO:0000313" key="1">
    <source>
        <dbReference type="EMBL" id="WXB18411.1"/>
    </source>
</evidence>
<name>A0ABZ2M7D8_9BACT</name>
<dbReference type="EMBL" id="CP089984">
    <property type="protein sequence ID" value="WXB18411.1"/>
    <property type="molecule type" value="Genomic_DNA"/>
</dbReference>
<gene>
    <name evidence="1" type="ORF">LZC94_14350</name>
</gene>
<protein>
    <submittedName>
        <fullName evidence="1">BMA_0021/BMA_0022 family TOMM bacteriocin</fullName>
    </submittedName>
</protein>
<dbReference type="InterPro" id="IPR022261">
    <property type="entry name" value="RNP_Burkhold"/>
</dbReference>
<organism evidence="1 2">
    <name type="scientific">Pendulispora albinea</name>
    <dbReference type="NCBI Taxonomy" id="2741071"/>
    <lineage>
        <taxon>Bacteria</taxon>
        <taxon>Pseudomonadati</taxon>
        <taxon>Myxococcota</taxon>
        <taxon>Myxococcia</taxon>
        <taxon>Myxococcales</taxon>
        <taxon>Sorangiineae</taxon>
        <taxon>Pendulisporaceae</taxon>
        <taxon>Pendulispora</taxon>
    </lineage>
</organism>
<sequence>MALQEGKDTDLTTQLMQFRTAYLQGVARAAVDLEFRRKLTRSDDALHILGEQFGYRCPWQLSFVVRDDIYWGPRYNPAKGAIMRAPLHGETLTVYLPKRPEASEYPGMRDDEYRKTLMEALAAFYQQNWQLLQNRQPGAPNQPFNPPDLPAVSPNGKWSSVLPTHRYDLGDSTDDFISFAAVVLNALALAWNDQAMWQELTREQPPPRQDLNPDVFAPLQTAPQILKQWFDYDYPWDIQLVFKPDPRAKYVKNKDDGKYKWRDLSWPELMLVLPWMSGAFVEPPSTAANQAEEVRLNVANIAPAIMGLALYNTDGPGYPFTCG</sequence>
<dbReference type="NCBIfam" id="TIGR03795">
    <property type="entry name" value="RNP_Burkhold"/>
    <property type="match status" value="1"/>
</dbReference>
<evidence type="ECO:0000313" key="2">
    <source>
        <dbReference type="Proteomes" id="UP001370348"/>
    </source>
</evidence>
<reference evidence="1 2" key="1">
    <citation type="submission" date="2021-12" db="EMBL/GenBank/DDBJ databases">
        <title>Discovery of the Pendulisporaceae a myxobacterial family with distinct sporulation behavior and unique specialized metabolism.</title>
        <authorList>
            <person name="Garcia R."/>
            <person name="Popoff A."/>
            <person name="Bader C.D."/>
            <person name="Loehr J."/>
            <person name="Walesch S."/>
            <person name="Walt C."/>
            <person name="Boldt J."/>
            <person name="Bunk B."/>
            <person name="Haeckl F.J.F.P.J."/>
            <person name="Gunesch A.P."/>
            <person name="Birkelbach J."/>
            <person name="Nuebel U."/>
            <person name="Pietschmann T."/>
            <person name="Bach T."/>
            <person name="Mueller R."/>
        </authorList>
    </citation>
    <scope>NUCLEOTIDE SEQUENCE [LARGE SCALE GENOMIC DNA]</scope>
    <source>
        <strain evidence="1 2">MSr11954</strain>
    </source>
</reference>
<dbReference type="RefSeq" id="WP_394828040.1">
    <property type="nucleotide sequence ID" value="NZ_CP089984.1"/>
</dbReference>
<accession>A0ABZ2M7D8</accession>
<proteinExistence type="predicted"/>
<keyword evidence="2" id="KW-1185">Reference proteome</keyword>
<dbReference type="Proteomes" id="UP001370348">
    <property type="component" value="Chromosome"/>
</dbReference>